<keyword evidence="1" id="KW-0547">Nucleotide-binding</keyword>
<dbReference type="GO" id="GO:0000723">
    <property type="term" value="P:telomere maintenance"/>
    <property type="evidence" value="ECO:0007669"/>
    <property type="project" value="InterPro"/>
</dbReference>
<comment type="similarity">
    <text evidence="1">Belongs to the helicase family.</text>
</comment>
<evidence type="ECO:0000313" key="4">
    <source>
        <dbReference type="Proteomes" id="UP000308730"/>
    </source>
</evidence>
<evidence type="ECO:0000313" key="3">
    <source>
        <dbReference type="EMBL" id="THH17037.1"/>
    </source>
</evidence>
<comment type="cofactor">
    <cofactor evidence="1">
        <name>Mg(2+)</name>
        <dbReference type="ChEBI" id="CHEBI:18420"/>
    </cofactor>
</comment>
<dbReference type="Proteomes" id="UP000308730">
    <property type="component" value="Unassembled WGS sequence"/>
</dbReference>
<dbReference type="Gene3D" id="3.40.50.300">
    <property type="entry name" value="P-loop containing nucleotide triphosphate hydrolases"/>
    <property type="match status" value="1"/>
</dbReference>
<comment type="catalytic activity">
    <reaction evidence="1">
        <text>ATP + H2O = ADP + phosphate + H(+)</text>
        <dbReference type="Rhea" id="RHEA:13065"/>
        <dbReference type="ChEBI" id="CHEBI:15377"/>
        <dbReference type="ChEBI" id="CHEBI:15378"/>
        <dbReference type="ChEBI" id="CHEBI:30616"/>
        <dbReference type="ChEBI" id="CHEBI:43474"/>
        <dbReference type="ChEBI" id="CHEBI:456216"/>
        <dbReference type="EC" id="5.6.2.3"/>
    </reaction>
</comment>
<keyword evidence="4" id="KW-1185">Reference proteome</keyword>
<name>A0A4S4LY78_9APHY</name>
<protein>
    <recommendedName>
        <fullName evidence="1">ATP-dependent DNA helicase</fullName>
        <ecNumber evidence="1">5.6.2.3</ecNumber>
    </recommendedName>
</protein>
<evidence type="ECO:0000259" key="2">
    <source>
        <dbReference type="Pfam" id="PF05970"/>
    </source>
</evidence>
<keyword evidence="1" id="KW-0233">DNA recombination</keyword>
<sequence>MGDDDEEGINENEGEAHDVQVPITEEMMLQAKLRQGRDAERLHGEVAVDIGIERRVFHKDDNMEGVTYELARRATEADATKLQEWQAELRERVGLADLERRRPADSEGQEGDVGALMGLGEEGADVFTNEVAETALEAVEADNLLYDQRRAYNMVTWHVGEMLAGRDPPQLLMLVYGEGGTGKSMVVQAITEFFKSHGALHLLEKGAYTGMAASLIGGHTRHDKVRIGARSITDKVKSELTSVWRLVQYFTVDEISMVSQECLAKLSRHISVGKGSSTDAPFGGVSMMIAGDHQQFPPVAAKKRALLYVTNDSSSSDSTEDALGHAIMEQFDDVVILKEQIRVVDPVYLDILHAIRRSDIRREHEEQLLESTRDEGNKLIYFQRPEVVLYRATGRSMVLYTKENVLTTSIEMRIKG</sequence>
<keyword evidence="1" id="KW-0234">DNA repair</keyword>
<dbReference type="GO" id="GO:0005524">
    <property type="term" value="F:ATP binding"/>
    <property type="evidence" value="ECO:0007669"/>
    <property type="project" value="UniProtKB-KW"/>
</dbReference>
<organism evidence="3 4">
    <name type="scientific">Antrodiella citrinella</name>
    <dbReference type="NCBI Taxonomy" id="2447956"/>
    <lineage>
        <taxon>Eukaryota</taxon>
        <taxon>Fungi</taxon>
        <taxon>Dikarya</taxon>
        <taxon>Basidiomycota</taxon>
        <taxon>Agaricomycotina</taxon>
        <taxon>Agaricomycetes</taxon>
        <taxon>Polyporales</taxon>
        <taxon>Steccherinaceae</taxon>
        <taxon>Antrodiella</taxon>
    </lineage>
</organism>
<comment type="caution">
    <text evidence="3">The sequence shown here is derived from an EMBL/GenBank/DDBJ whole genome shotgun (WGS) entry which is preliminary data.</text>
</comment>
<dbReference type="OrthoDB" id="432234at2759"/>
<dbReference type="EMBL" id="SGPM01000685">
    <property type="protein sequence ID" value="THH17037.1"/>
    <property type="molecule type" value="Genomic_DNA"/>
</dbReference>
<dbReference type="GO" id="GO:0016887">
    <property type="term" value="F:ATP hydrolysis activity"/>
    <property type="evidence" value="ECO:0007669"/>
    <property type="project" value="RHEA"/>
</dbReference>
<dbReference type="InterPro" id="IPR051055">
    <property type="entry name" value="PIF1_helicase"/>
</dbReference>
<gene>
    <name evidence="3" type="ORF">EUX98_g9202</name>
</gene>
<proteinExistence type="inferred from homology"/>
<dbReference type="GO" id="GO:0006310">
    <property type="term" value="P:DNA recombination"/>
    <property type="evidence" value="ECO:0007669"/>
    <property type="project" value="UniProtKB-KW"/>
</dbReference>
<dbReference type="InterPro" id="IPR027417">
    <property type="entry name" value="P-loop_NTPase"/>
</dbReference>
<keyword evidence="1" id="KW-0378">Hydrolase</keyword>
<keyword evidence="1" id="KW-0067">ATP-binding</keyword>
<dbReference type="GO" id="GO:0006281">
    <property type="term" value="P:DNA repair"/>
    <property type="evidence" value="ECO:0007669"/>
    <property type="project" value="UniProtKB-KW"/>
</dbReference>
<feature type="domain" description="DNA helicase Pif1-like DEAD-box helicase" evidence="2">
    <location>
        <begin position="172"/>
        <end position="304"/>
    </location>
</feature>
<evidence type="ECO:0000256" key="1">
    <source>
        <dbReference type="RuleBase" id="RU363044"/>
    </source>
</evidence>
<reference evidence="3 4" key="1">
    <citation type="submission" date="2019-02" db="EMBL/GenBank/DDBJ databases">
        <title>Genome sequencing of the rare red list fungi Antrodiella citrinella (Flaviporus citrinellus).</title>
        <authorList>
            <person name="Buettner E."/>
            <person name="Kellner H."/>
        </authorList>
    </citation>
    <scope>NUCLEOTIDE SEQUENCE [LARGE SCALE GENOMIC DNA]</scope>
    <source>
        <strain evidence="3 4">DSM 108506</strain>
    </source>
</reference>
<dbReference type="PANTHER" id="PTHR47642">
    <property type="entry name" value="ATP-DEPENDENT DNA HELICASE"/>
    <property type="match status" value="1"/>
</dbReference>
<keyword evidence="1" id="KW-0347">Helicase</keyword>
<dbReference type="InterPro" id="IPR010285">
    <property type="entry name" value="DNA_helicase_pif1-like_DEAD"/>
</dbReference>
<dbReference type="GO" id="GO:0043139">
    <property type="term" value="F:5'-3' DNA helicase activity"/>
    <property type="evidence" value="ECO:0007669"/>
    <property type="project" value="UniProtKB-EC"/>
</dbReference>
<dbReference type="SUPFAM" id="SSF52540">
    <property type="entry name" value="P-loop containing nucleoside triphosphate hydrolases"/>
    <property type="match status" value="1"/>
</dbReference>
<dbReference type="AlphaFoldDB" id="A0A4S4LY78"/>
<dbReference type="EC" id="5.6.2.3" evidence="1"/>
<dbReference type="Pfam" id="PF05970">
    <property type="entry name" value="PIF1"/>
    <property type="match status" value="1"/>
</dbReference>
<keyword evidence="1" id="KW-0227">DNA damage</keyword>
<accession>A0A4S4LY78</accession>